<gene>
    <name evidence="2" type="ORF">BOW53_11925</name>
</gene>
<reference evidence="2 3" key="1">
    <citation type="submission" date="2016-11" db="EMBL/GenBank/DDBJ databases">
        <title>Mixed transmission modes and dynamic genome evolution in an obligate animal-bacterial symbiosis.</title>
        <authorList>
            <person name="Russell S.L."/>
            <person name="Corbett-Detig R.B."/>
            <person name="Cavanaugh C.M."/>
        </authorList>
    </citation>
    <scope>NUCLEOTIDE SEQUENCE [LARGE SCALE GENOMIC DNA]</scope>
    <source>
        <strain evidence="2">Sveles-Q1</strain>
    </source>
</reference>
<dbReference type="InterPro" id="IPR000866">
    <property type="entry name" value="AhpC/TSA"/>
</dbReference>
<dbReference type="InterPro" id="IPR047262">
    <property type="entry name" value="PRX-like1"/>
</dbReference>
<dbReference type="PANTHER" id="PTHR43640">
    <property type="entry name" value="OS07G0260300 PROTEIN"/>
    <property type="match status" value="1"/>
</dbReference>
<dbReference type="AlphaFoldDB" id="A0A1T2L2N4"/>
<organism evidence="2 3">
    <name type="scientific">Solemya pervernicosa gill symbiont</name>
    <dbReference type="NCBI Taxonomy" id="642797"/>
    <lineage>
        <taxon>Bacteria</taxon>
        <taxon>Pseudomonadati</taxon>
        <taxon>Pseudomonadota</taxon>
        <taxon>Gammaproteobacteria</taxon>
        <taxon>sulfur-oxidizing symbionts</taxon>
    </lineage>
</organism>
<dbReference type="RefSeq" id="WP_078484309.1">
    <property type="nucleotide sequence ID" value="NZ_MPRL01000054.1"/>
</dbReference>
<dbReference type="InterPro" id="IPR036249">
    <property type="entry name" value="Thioredoxin-like_sf"/>
</dbReference>
<dbReference type="GO" id="GO:0016491">
    <property type="term" value="F:oxidoreductase activity"/>
    <property type="evidence" value="ECO:0007669"/>
    <property type="project" value="InterPro"/>
</dbReference>
<dbReference type="GO" id="GO:0016209">
    <property type="term" value="F:antioxidant activity"/>
    <property type="evidence" value="ECO:0007669"/>
    <property type="project" value="InterPro"/>
</dbReference>
<dbReference type="PROSITE" id="PS51352">
    <property type="entry name" value="THIOREDOXIN_2"/>
    <property type="match status" value="1"/>
</dbReference>
<feature type="domain" description="Thioredoxin" evidence="1">
    <location>
        <begin position="9"/>
        <end position="165"/>
    </location>
</feature>
<dbReference type="PANTHER" id="PTHR43640:SF1">
    <property type="entry name" value="THIOREDOXIN-DEPENDENT PEROXIREDOXIN"/>
    <property type="match status" value="1"/>
</dbReference>
<keyword evidence="3" id="KW-1185">Reference proteome</keyword>
<evidence type="ECO:0000259" key="1">
    <source>
        <dbReference type="PROSITE" id="PS51352"/>
    </source>
</evidence>
<name>A0A1T2L2N4_9GAMM</name>
<evidence type="ECO:0000313" key="2">
    <source>
        <dbReference type="EMBL" id="OOZ39357.1"/>
    </source>
</evidence>
<dbReference type="SUPFAM" id="SSF52833">
    <property type="entry name" value="Thioredoxin-like"/>
    <property type="match status" value="1"/>
</dbReference>
<dbReference type="Pfam" id="PF00578">
    <property type="entry name" value="AhpC-TSA"/>
    <property type="match status" value="1"/>
</dbReference>
<proteinExistence type="predicted"/>
<protein>
    <submittedName>
        <fullName evidence="2">Thioredoxin family protein</fullName>
    </submittedName>
</protein>
<dbReference type="CDD" id="cd02969">
    <property type="entry name" value="PRX_like1"/>
    <property type="match status" value="1"/>
</dbReference>
<comment type="caution">
    <text evidence="2">The sequence shown here is derived from an EMBL/GenBank/DDBJ whole genome shotgun (WGS) entry which is preliminary data.</text>
</comment>
<evidence type="ECO:0000313" key="3">
    <source>
        <dbReference type="Proteomes" id="UP000191110"/>
    </source>
</evidence>
<sequence length="192" mass="20833">MARTPSTMLALGTTAPDFNLLNPVTGTHVSLSELAGGKGVVVLFICNHCPYVKLIADAVAIFANEYQAQGIRVVAINSNDADNYLADSPGKMVEEAQRRGYNFPYLYDVDQSVAKAYHAACTPDLFLFDDEMKLFYRGQFDASRPSNEVETTGCDLRAAVDALIAGNVAPTEQLPSLGCNIKWKPGNAPDYF</sequence>
<accession>A0A1T2L2N4</accession>
<dbReference type="OrthoDB" id="9809746at2"/>
<dbReference type="Proteomes" id="UP000191110">
    <property type="component" value="Unassembled WGS sequence"/>
</dbReference>
<dbReference type="InterPro" id="IPR013766">
    <property type="entry name" value="Thioredoxin_domain"/>
</dbReference>
<dbReference type="Gene3D" id="3.40.30.10">
    <property type="entry name" value="Glutaredoxin"/>
    <property type="match status" value="1"/>
</dbReference>
<dbReference type="EMBL" id="MPRL01000054">
    <property type="protein sequence ID" value="OOZ39357.1"/>
    <property type="molecule type" value="Genomic_DNA"/>
</dbReference>